<dbReference type="InterPro" id="IPR016135">
    <property type="entry name" value="UBQ-conjugating_enzyme/RWD"/>
</dbReference>
<feature type="compositionally biased region" description="Polar residues" evidence="4">
    <location>
        <begin position="353"/>
        <end position="373"/>
    </location>
</feature>
<sequence length="968" mass="107096">MFTKLANSLQACMTAYRKKPKDEVATDYVHDADSDLFKKNLSRANQVSEILNAMCQDVHKFTSPELYAAFNFEGIAGNFGKLAGKVETWERRSPKELDLMARAMHLLDVPVPASTVVDTVEKVQEMIMVICAADVSARDEPNLTFDLEGLNLGHTGTISLFQIHIRSIDHVFLLDVATLERELRSIPPSSSAELCDSEALKALYHISLAGVIDVQLMDVITRRCNKKERSTVKSLSMSLPTRLNKTLSDATLANWSAAKYWGRQAMRGHLEEALAEYEQFDGDSKAAKKAAKEMTPEVAAEYKLVKEEAKAATARTILRVNGCPMCCHKEDATEQVDCTIPATSSDSDSDTSPNSPLETDASSARPTPPTADTWSPVEIASPSKFEDSFAVRPLPRLLLEYAIGDVSLLHYLYLHFLNHERWNEHTAAAVTTETQRRLDLSQAEGVIRQMRALSVEATLRRRDSMNSKSLRRLAADHAALHSQPLPPNYFFASSADTSDDLTQLDIHLAGPQHTPFSTGVYKLHLTIPPTYPSQPPTAHFRTTIFHPNVDPQTGGVCVETLKRDWDVKLTLRDVLVTISCLLIQPNPDSALNAEAGALIQEGYEVFARRANLMTGIHASIPRSLVEAVKEAQERGQERGAVAAGPATEETVEVLEDAASRPQAPVRRRRTLARVRAAAASRSSEGTPSGAHQRRRHAPGNRLFVAQESLDDVFNTRDHTASESDYAKPAEEDITTESDQENDEMRSPVPSPVQTPRAATPRRPRGEGVPLGELRIDDAIPVLASPVLSSSDEDDEMDTEYPPSPVKSPRKSPRKSPAKWRAPLFAPLSDSARLDQQRPESSRDAQERDRNITPQNIFSHPLAADSPYHDFDPATVSPRKQRGKGILDFQSPRKQLPKSRDLFGFATPGNVGGGVFKPRSPSSAEKRRHEQQRRDSLNAKLWEMCGQDIARWNRGDFGGGVFTMKGGRW</sequence>
<evidence type="ECO:0000313" key="7">
    <source>
        <dbReference type="Proteomes" id="UP000192596"/>
    </source>
</evidence>
<feature type="region of interest" description="Disordered" evidence="4">
    <location>
        <begin position="717"/>
        <end position="773"/>
    </location>
</feature>
<proteinExistence type="predicted"/>
<dbReference type="Gene3D" id="3.10.110.10">
    <property type="entry name" value="Ubiquitin Conjugating Enzyme"/>
    <property type="match status" value="1"/>
</dbReference>
<dbReference type="InParanoid" id="A0A1V8TLA5"/>
<dbReference type="GO" id="GO:0003676">
    <property type="term" value="F:nucleic acid binding"/>
    <property type="evidence" value="ECO:0007669"/>
    <property type="project" value="InterPro"/>
</dbReference>
<evidence type="ECO:0000256" key="1">
    <source>
        <dbReference type="ARBA" id="ARBA00022679"/>
    </source>
</evidence>
<dbReference type="AlphaFoldDB" id="A0A1V8TLA5"/>
<feature type="compositionally biased region" description="Basic and acidic residues" evidence="4">
    <location>
        <begin position="923"/>
        <end position="936"/>
    </location>
</feature>
<dbReference type="SUPFAM" id="SSF54495">
    <property type="entry name" value="UBC-like"/>
    <property type="match status" value="1"/>
</dbReference>
<dbReference type="OrthoDB" id="5596422at2759"/>
<dbReference type="SMART" id="SM00212">
    <property type="entry name" value="UBCc"/>
    <property type="match status" value="1"/>
</dbReference>
<feature type="compositionally biased region" description="Basic residues" evidence="4">
    <location>
        <begin position="807"/>
        <end position="817"/>
    </location>
</feature>
<reference evidence="7" key="1">
    <citation type="submission" date="2017-03" db="EMBL/GenBank/DDBJ databases">
        <title>Genomes of endolithic fungi from Antarctica.</title>
        <authorList>
            <person name="Coleine C."/>
            <person name="Masonjones S."/>
            <person name="Stajich J.E."/>
        </authorList>
    </citation>
    <scope>NUCLEOTIDE SEQUENCE [LARGE SCALE GENOMIC DNA]</scope>
    <source>
        <strain evidence="7">CCFEE 5527</strain>
    </source>
</reference>
<feature type="region of interest" description="Disordered" evidence="4">
    <location>
        <begin position="786"/>
        <end position="937"/>
    </location>
</feature>
<gene>
    <name evidence="6" type="ORF">B0A48_02803</name>
</gene>
<protein>
    <recommendedName>
        <fullName evidence="5">UBC core domain-containing protein</fullName>
    </recommendedName>
</protein>
<feature type="domain" description="UBC core" evidence="5">
    <location>
        <begin position="468"/>
        <end position="619"/>
    </location>
</feature>
<accession>A0A1V8TLA5</accession>
<feature type="active site" description="Glycyl thioester intermediate" evidence="3">
    <location>
        <position position="557"/>
    </location>
</feature>
<dbReference type="GO" id="GO:0016740">
    <property type="term" value="F:transferase activity"/>
    <property type="evidence" value="ECO:0007669"/>
    <property type="project" value="UniProtKB-KW"/>
</dbReference>
<name>A0A1V8TLA5_9PEZI</name>
<feature type="region of interest" description="Disordered" evidence="4">
    <location>
        <begin position="655"/>
        <end position="700"/>
    </location>
</feature>
<dbReference type="Pfam" id="PF00179">
    <property type="entry name" value="UQ_con"/>
    <property type="match status" value="1"/>
</dbReference>
<evidence type="ECO:0000256" key="2">
    <source>
        <dbReference type="ARBA" id="ARBA00022786"/>
    </source>
</evidence>
<keyword evidence="2" id="KW-0833">Ubl conjugation pathway</keyword>
<dbReference type="InterPro" id="IPR000608">
    <property type="entry name" value="UBC"/>
</dbReference>
<feature type="compositionally biased region" description="Low complexity" evidence="4">
    <location>
        <begin position="673"/>
        <end position="683"/>
    </location>
</feature>
<dbReference type="InterPro" id="IPR012337">
    <property type="entry name" value="RNaseH-like_sf"/>
</dbReference>
<dbReference type="PROSITE" id="PS00183">
    <property type="entry name" value="UBC_1"/>
    <property type="match status" value="1"/>
</dbReference>
<feature type="region of interest" description="Disordered" evidence="4">
    <location>
        <begin position="340"/>
        <end position="376"/>
    </location>
</feature>
<evidence type="ECO:0000313" key="6">
    <source>
        <dbReference type="EMBL" id="OQO12163.1"/>
    </source>
</evidence>
<dbReference type="Gene3D" id="3.30.420.10">
    <property type="entry name" value="Ribonuclease H-like superfamily/Ribonuclease H"/>
    <property type="match status" value="1"/>
</dbReference>
<evidence type="ECO:0000256" key="4">
    <source>
        <dbReference type="SAM" id="MobiDB-lite"/>
    </source>
</evidence>
<feature type="compositionally biased region" description="Basic and acidic residues" evidence="4">
    <location>
        <begin position="831"/>
        <end position="850"/>
    </location>
</feature>
<dbReference type="InterPro" id="IPR036397">
    <property type="entry name" value="RNaseH_sf"/>
</dbReference>
<dbReference type="SUPFAM" id="SSF53098">
    <property type="entry name" value="Ribonuclease H-like"/>
    <property type="match status" value="1"/>
</dbReference>
<dbReference type="InterPro" id="IPR023313">
    <property type="entry name" value="UBQ-conjugating_AS"/>
</dbReference>
<organism evidence="6 7">
    <name type="scientific">Cryoendolithus antarcticus</name>
    <dbReference type="NCBI Taxonomy" id="1507870"/>
    <lineage>
        <taxon>Eukaryota</taxon>
        <taxon>Fungi</taxon>
        <taxon>Dikarya</taxon>
        <taxon>Ascomycota</taxon>
        <taxon>Pezizomycotina</taxon>
        <taxon>Dothideomycetes</taxon>
        <taxon>Dothideomycetidae</taxon>
        <taxon>Cladosporiales</taxon>
        <taxon>Cladosporiaceae</taxon>
        <taxon>Cryoendolithus</taxon>
    </lineage>
</organism>
<dbReference type="PROSITE" id="PS50127">
    <property type="entry name" value="UBC_2"/>
    <property type="match status" value="1"/>
</dbReference>
<feature type="compositionally biased region" description="Low complexity" evidence="4">
    <location>
        <begin position="343"/>
        <end position="352"/>
    </location>
</feature>
<dbReference type="EMBL" id="NAJO01000005">
    <property type="protein sequence ID" value="OQO12163.1"/>
    <property type="molecule type" value="Genomic_DNA"/>
</dbReference>
<keyword evidence="7" id="KW-1185">Reference proteome</keyword>
<feature type="compositionally biased region" description="Acidic residues" evidence="4">
    <location>
        <begin position="731"/>
        <end position="741"/>
    </location>
</feature>
<dbReference type="PANTHER" id="PTHR43040:SF1">
    <property type="entry name" value="RIBONUCLEASE D"/>
    <property type="match status" value="1"/>
</dbReference>
<comment type="caution">
    <text evidence="6">The sequence shown here is derived from an EMBL/GenBank/DDBJ whole genome shotgun (WGS) entry which is preliminary data.</text>
</comment>
<evidence type="ECO:0000259" key="5">
    <source>
        <dbReference type="PROSITE" id="PS50127"/>
    </source>
</evidence>
<feature type="compositionally biased region" description="Basic and acidic residues" evidence="4">
    <location>
        <begin position="717"/>
        <end position="730"/>
    </location>
</feature>
<dbReference type="Proteomes" id="UP000192596">
    <property type="component" value="Unassembled WGS sequence"/>
</dbReference>
<keyword evidence="1" id="KW-0808">Transferase</keyword>
<dbReference type="PANTHER" id="PTHR43040">
    <property type="entry name" value="RIBONUCLEASE D"/>
    <property type="match status" value="1"/>
</dbReference>
<dbReference type="STRING" id="1507870.A0A1V8TLA5"/>
<evidence type="ECO:0000256" key="3">
    <source>
        <dbReference type="PROSITE-ProRule" id="PRU10133"/>
    </source>
</evidence>